<keyword evidence="2" id="KW-1185">Reference proteome</keyword>
<reference evidence="1 2" key="1">
    <citation type="journal article" date="2015" name="Genome Biol.">
        <title>Comparative genomics of Steinernema reveals deeply conserved gene regulatory networks.</title>
        <authorList>
            <person name="Dillman A.R."/>
            <person name="Macchietto M."/>
            <person name="Porter C.F."/>
            <person name="Rogers A."/>
            <person name="Williams B."/>
            <person name="Antoshechkin I."/>
            <person name="Lee M.M."/>
            <person name="Goodwin Z."/>
            <person name="Lu X."/>
            <person name="Lewis E.E."/>
            <person name="Goodrich-Blair H."/>
            <person name="Stock S.P."/>
            <person name="Adams B.J."/>
            <person name="Sternberg P.W."/>
            <person name="Mortazavi A."/>
        </authorList>
    </citation>
    <scope>NUCLEOTIDE SEQUENCE [LARGE SCALE GENOMIC DNA]</scope>
    <source>
        <strain evidence="1 2">ALL</strain>
    </source>
</reference>
<proteinExistence type="predicted"/>
<dbReference type="EMBL" id="AZBU02000015">
    <property type="protein sequence ID" value="TKR57430.1"/>
    <property type="molecule type" value="Genomic_DNA"/>
</dbReference>
<evidence type="ECO:0000313" key="1">
    <source>
        <dbReference type="EMBL" id="TKR57430.1"/>
    </source>
</evidence>
<sequence length="71" mass="8158">MAYNKLFTLTGHSQHRNLKTVDRTINCHNADDTIDCDTGGNLFNVKYCKDPVFKSFRTKETIYAKAVEMRA</sequence>
<evidence type="ECO:0000313" key="2">
    <source>
        <dbReference type="Proteomes" id="UP000298663"/>
    </source>
</evidence>
<organism evidence="1 2">
    <name type="scientific">Steinernema carpocapsae</name>
    <name type="common">Entomopathogenic nematode</name>
    <dbReference type="NCBI Taxonomy" id="34508"/>
    <lineage>
        <taxon>Eukaryota</taxon>
        <taxon>Metazoa</taxon>
        <taxon>Ecdysozoa</taxon>
        <taxon>Nematoda</taxon>
        <taxon>Chromadorea</taxon>
        <taxon>Rhabditida</taxon>
        <taxon>Tylenchina</taxon>
        <taxon>Panagrolaimomorpha</taxon>
        <taxon>Strongyloidoidea</taxon>
        <taxon>Steinernematidae</taxon>
        <taxon>Steinernema</taxon>
    </lineage>
</organism>
<gene>
    <name evidence="1" type="ORF">L596_030697</name>
</gene>
<dbReference type="Proteomes" id="UP000298663">
    <property type="component" value="Unassembled WGS sequence"/>
</dbReference>
<dbReference type="AlphaFoldDB" id="A0A4U5LNJ7"/>
<name>A0A4U5LNJ7_STECR</name>
<comment type="caution">
    <text evidence="1">The sequence shown here is derived from an EMBL/GenBank/DDBJ whole genome shotgun (WGS) entry which is preliminary data.</text>
</comment>
<protein>
    <submittedName>
        <fullName evidence="1">Uncharacterized protein</fullName>
    </submittedName>
</protein>
<reference evidence="1 2" key="2">
    <citation type="journal article" date="2019" name="G3 (Bethesda)">
        <title>Hybrid Assembly of the Genome of the Entomopathogenic Nematode Steinernema carpocapsae Identifies the X-Chromosome.</title>
        <authorList>
            <person name="Serra L."/>
            <person name="Macchietto M."/>
            <person name="Macias-Munoz A."/>
            <person name="McGill C.J."/>
            <person name="Rodriguez I.M."/>
            <person name="Rodriguez B."/>
            <person name="Murad R."/>
            <person name="Mortazavi A."/>
        </authorList>
    </citation>
    <scope>NUCLEOTIDE SEQUENCE [LARGE SCALE GENOMIC DNA]</scope>
    <source>
        <strain evidence="1 2">ALL</strain>
    </source>
</reference>
<accession>A0A4U5LNJ7</accession>